<proteinExistence type="predicted"/>
<evidence type="ECO:0000256" key="2">
    <source>
        <dbReference type="ARBA" id="ARBA00022658"/>
    </source>
</evidence>
<evidence type="ECO:0000259" key="4">
    <source>
        <dbReference type="PROSITE" id="PS50003"/>
    </source>
</evidence>
<evidence type="ECO:0000256" key="1">
    <source>
        <dbReference type="ARBA" id="ARBA00022553"/>
    </source>
</evidence>
<keyword evidence="1" id="KW-0597">Phosphoprotein</keyword>
<accession>A0ABR3Q2T3</accession>
<dbReference type="SMART" id="SM00036">
    <property type="entry name" value="CNH"/>
    <property type="match status" value="1"/>
</dbReference>
<dbReference type="Pfam" id="PF00621">
    <property type="entry name" value="RhoGEF"/>
    <property type="match status" value="2"/>
</dbReference>
<keyword evidence="8" id="KW-1185">Reference proteome</keyword>
<feature type="compositionally biased region" description="Polar residues" evidence="3">
    <location>
        <begin position="378"/>
        <end position="395"/>
    </location>
</feature>
<dbReference type="Proteomes" id="UP001565368">
    <property type="component" value="Unassembled WGS sequence"/>
</dbReference>
<dbReference type="EMBL" id="JBBXJM010000004">
    <property type="protein sequence ID" value="KAL1408842.1"/>
    <property type="molecule type" value="Genomic_DNA"/>
</dbReference>
<name>A0ABR3Q2T3_9TREE</name>
<feature type="compositionally biased region" description="Pro residues" evidence="3">
    <location>
        <begin position="102"/>
        <end position="112"/>
    </location>
</feature>
<comment type="caution">
    <text evidence="7">The sequence shown here is derived from an EMBL/GenBank/DDBJ whole genome shotgun (WGS) entry which is preliminary data.</text>
</comment>
<dbReference type="Gene3D" id="2.30.29.30">
    <property type="entry name" value="Pleckstrin-homology domain (PH domain)/Phosphotyrosine-binding domain (PTB)"/>
    <property type="match status" value="1"/>
</dbReference>
<dbReference type="PROSITE" id="PS50003">
    <property type="entry name" value="PH_DOMAIN"/>
    <property type="match status" value="1"/>
</dbReference>
<feature type="compositionally biased region" description="Low complexity" evidence="3">
    <location>
        <begin position="138"/>
        <end position="168"/>
    </location>
</feature>
<feature type="compositionally biased region" description="Basic residues" evidence="3">
    <location>
        <begin position="113"/>
        <end position="124"/>
    </location>
</feature>
<dbReference type="RefSeq" id="XP_069208786.1">
    <property type="nucleotide sequence ID" value="XM_069354144.1"/>
</dbReference>
<reference evidence="7 8" key="1">
    <citation type="submission" date="2023-08" db="EMBL/GenBank/DDBJ databases">
        <title>Annotated Genome Sequence of Vanrija albida AlHP1.</title>
        <authorList>
            <person name="Herzog R."/>
        </authorList>
    </citation>
    <scope>NUCLEOTIDE SEQUENCE [LARGE SCALE GENOMIC DNA]</scope>
    <source>
        <strain evidence="7 8">AlHP1</strain>
    </source>
</reference>
<feature type="region of interest" description="Disordered" evidence="3">
    <location>
        <begin position="378"/>
        <end position="471"/>
    </location>
</feature>
<evidence type="ECO:0000259" key="6">
    <source>
        <dbReference type="PROSITE" id="PS50219"/>
    </source>
</evidence>
<dbReference type="InterPro" id="IPR001180">
    <property type="entry name" value="CNH_dom"/>
</dbReference>
<dbReference type="Pfam" id="PF00780">
    <property type="entry name" value="CNH"/>
    <property type="match status" value="1"/>
</dbReference>
<dbReference type="InterPro" id="IPR001849">
    <property type="entry name" value="PH_domain"/>
</dbReference>
<feature type="compositionally biased region" description="Low complexity" evidence="3">
    <location>
        <begin position="231"/>
        <end position="241"/>
    </location>
</feature>
<dbReference type="SUPFAM" id="SSF48065">
    <property type="entry name" value="DBL homology domain (DH-domain)"/>
    <property type="match status" value="2"/>
</dbReference>
<dbReference type="InterPro" id="IPR011993">
    <property type="entry name" value="PH-like_dom_sf"/>
</dbReference>
<feature type="domain" description="PH" evidence="4">
    <location>
        <begin position="1164"/>
        <end position="1309"/>
    </location>
</feature>
<evidence type="ECO:0000313" key="8">
    <source>
        <dbReference type="Proteomes" id="UP001565368"/>
    </source>
</evidence>
<feature type="compositionally biased region" description="Polar residues" evidence="3">
    <location>
        <begin position="459"/>
        <end position="471"/>
    </location>
</feature>
<feature type="compositionally biased region" description="Gly residues" evidence="3">
    <location>
        <begin position="1834"/>
        <end position="1845"/>
    </location>
</feature>
<evidence type="ECO:0000313" key="7">
    <source>
        <dbReference type="EMBL" id="KAL1408842.1"/>
    </source>
</evidence>
<evidence type="ECO:0000256" key="3">
    <source>
        <dbReference type="SAM" id="MobiDB-lite"/>
    </source>
</evidence>
<dbReference type="Gene3D" id="1.20.900.10">
    <property type="entry name" value="Dbl homology (DH) domain"/>
    <property type="match status" value="2"/>
</dbReference>
<dbReference type="SUPFAM" id="SSF50729">
    <property type="entry name" value="PH domain-like"/>
    <property type="match status" value="1"/>
</dbReference>
<evidence type="ECO:0000259" key="5">
    <source>
        <dbReference type="PROSITE" id="PS50010"/>
    </source>
</evidence>
<dbReference type="PROSITE" id="PS50219">
    <property type="entry name" value="CNH"/>
    <property type="match status" value="1"/>
</dbReference>
<feature type="compositionally biased region" description="Polar residues" evidence="3">
    <location>
        <begin position="304"/>
        <end position="341"/>
    </location>
</feature>
<feature type="compositionally biased region" description="Pro residues" evidence="3">
    <location>
        <begin position="169"/>
        <end position="195"/>
    </location>
</feature>
<dbReference type="PANTHER" id="PTHR46572:SF1">
    <property type="entry name" value="RHO1 GUANINE NUCLEOTIDE EXCHANGE FACTOR TUS1"/>
    <property type="match status" value="1"/>
</dbReference>
<feature type="compositionally biased region" description="Low complexity" evidence="3">
    <location>
        <begin position="196"/>
        <end position="206"/>
    </location>
</feature>
<feature type="domain" description="DH" evidence="5">
    <location>
        <begin position="702"/>
        <end position="886"/>
    </location>
</feature>
<dbReference type="Pfam" id="PF15405">
    <property type="entry name" value="PH_5"/>
    <property type="match status" value="1"/>
</dbReference>
<feature type="region of interest" description="Disordered" evidence="3">
    <location>
        <begin position="1818"/>
        <end position="1862"/>
    </location>
</feature>
<feature type="domain" description="DH" evidence="5">
    <location>
        <begin position="930"/>
        <end position="1126"/>
    </location>
</feature>
<sequence>MPPPPVQDRPPSENVDYLNFDFGSTLPPGALNPAIPGYAPSPSQSRAAYDRAAVAGRDSRLPPQPPVSQAQQQYPAHGHHHLPPARDYDYAAYHRQVTPEQRPQPQPQPQPPHQHHQHHQHNHPHGQAYRDPRDQGFASPSPAAAAATASSAAYDSPTATSQVRKQLPQLPPQSELPPALPPSRPGRALPTPPSAPSQSPSAPRFAGTQRALSSGSVDPQRLPQTPPPAQQPSTSSYNSSSPQVAHANQSYSSSARDTPPVQSLRDMALNGDRDKAFGDSPVAERASSLSQYRTDSAPAHPPQRTATSSSHITPTSSYLDHSIDTHYSTNATSVATSSPHTMSAHGGPSAGSGYDPYHQLKRGGYADADYLNPRAQDQYQPDRSVTPDTIRNSSVPAHAGHPQLQHLGGSATASGSDRVNMPIPHFTTQGSAAAGGSSPQVDFPMARPNSTAERGRVSNELSPSWGEQAQQPSRWVQNKLAQHQSQYFDENDGYDEYVSSEGEDDAEDEVNEIRFFNPAFLSETALQLADRVPRATHNKGGVPYPQTFTGADMVHTIQSFLPAFTRESPYDRRFALVVARSIASQRMWVVPVDWDLDKLLRDTADDVFTFVGDVEGFQGEVPTGVQTMATKCYSASCTGNGECYAPRCPYKTSANAFLQVVNAVEDEAGSSQVVTTVVKNAEDWTHELDPAVLSELSEDQRKRQVLIRQAVIAEERFEADLATIETIFLTPLQMANPPIIQPYHKLDTFIRELFSNIVQIRQASRRLIENFALKLREDSPLVHRVGDIFLEAATDFRRLYPEYTDNMPRADNLLTHALAEHTPFRNWAERVSKTGSPSYDLRQLLKQPAAHLQQYPALIEGILKVTPSDDVDIDFLNEALTSIQNISYISQLKLWHASKGRGAVGQLQWHQIVPKQVQEQMQQERKKELKRQHHIWELIDGEMKYVADLEAMDTLYVTPLREAEYGLVIERSRLDDFIDEAFHNFRSLLEVHQRLLEDLQERQIEQHPNFGMVSDLLLNAALNWNAAYLEYMPHYPLAKARVDREAEENPAFKAFLAESLKKPEADRQDINHFLYRPIARLLRYQLLLKDILAAQIAVGPEDHPDIEAIPQLLEIIDNLARAGQKGVAVNEAKVALWKLKATLDGGKFGTRAVRDLDLMNPMRELIHQGKVYRQPESKAPGQSWTELNLLLFDNYFVLVKATKMKRGDREGSVRYSVNRRPIPLELMSLGDFGAPAQNRSLGLLKNIRGGGGNEEGATQAQSDSRMVYPFTFTFIGQGTAGQGAGQYTLWTDSDTARQAWKEKLQHAKVLRAEVNDASKVFEMTPLSLEAFYQPAGYYAPATKGKSQPTSDEFTGRVTCSVPFLTVDGRSLVAIGCQEGVWIGVRHETSSLRKVLHVRGVQQIAVLEEFGLFLVLAEKSLLAYQLEALVPTAQSPPVRATPQRLSGDRDISFFTVGQINNRTLVLYMKKKGLDSVFRILEPIHSRGTEDTRQRRPFGNLLGQRPDWFRVYKDFFIPTEAQHVYFLKAKLAVVCPKAFEIMDLTDLKGGSIPIFDQNRQREKPALAELAQKCGNAKPLAMFRSTEAEFLLCYDSFGIYVDRHGEPNRDLTPIEWEGKPESVVFHPPYVLLVSPSFIEVRHIDTAKLLQIYTGTDIRCTWDGTGGQANPPQDHPTAKGWGDEVKSQEPRIHICKRIDPPHHTRGQNNRLEQRVFELTPTLLLNNPLLNPVPNVTDPNYFPPAPLDHRASLHSTASHNYNGYGGGGEVNYFPPEPSLSSISTINNNVNGGGQYGGHVAQPSSGYSHGAFAGAGGFSTMDQGGAYQGGGRPGPQGHVGAYGGDQYGGPGHPQRQASHGSNRYGGYV</sequence>
<dbReference type="InterPro" id="IPR000219">
    <property type="entry name" value="DH_dom"/>
</dbReference>
<protein>
    <submittedName>
        <fullName evidence="7">Rho guanine nucleotide exchange factor</fullName>
    </submittedName>
</protein>
<keyword evidence="2" id="KW-0344">Guanine-nucleotide releasing factor</keyword>
<organism evidence="7 8">
    <name type="scientific">Vanrija albida</name>
    <dbReference type="NCBI Taxonomy" id="181172"/>
    <lineage>
        <taxon>Eukaryota</taxon>
        <taxon>Fungi</taxon>
        <taxon>Dikarya</taxon>
        <taxon>Basidiomycota</taxon>
        <taxon>Agaricomycotina</taxon>
        <taxon>Tremellomycetes</taxon>
        <taxon>Trichosporonales</taxon>
        <taxon>Trichosporonaceae</taxon>
        <taxon>Vanrija</taxon>
    </lineage>
</organism>
<dbReference type="InterPro" id="IPR035899">
    <property type="entry name" value="DBL_dom_sf"/>
</dbReference>
<dbReference type="InterPro" id="IPR041675">
    <property type="entry name" value="PH_5"/>
</dbReference>
<feature type="region of interest" description="Disordered" evidence="3">
    <location>
        <begin position="1"/>
        <end position="361"/>
    </location>
</feature>
<feature type="compositionally biased region" description="Polar residues" evidence="3">
    <location>
        <begin position="242"/>
        <end position="256"/>
    </location>
</feature>
<feature type="region of interest" description="Disordered" evidence="3">
    <location>
        <begin position="1659"/>
        <end position="1682"/>
    </location>
</feature>
<dbReference type="InterPro" id="IPR052233">
    <property type="entry name" value="Rho-type_GEFs"/>
</dbReference>
<gene>
    <name evidence="7" type="primary">TUS1</name>
    <name evidence="7" type="ORF">Q8F55_005656</name>
</gene>
<dbReference type="CDD" id="cd00160">
    <property type="entry name" value="RhoGEF"/>
    <property type="match status" value="1"/>
</dbReference>
<dbReference type="PROSITE" id="PS50010">
    <property type="entry name" value="DH_2"/>
    <property type="match status" value="2"/>
</dbReference>
<feature type="domain" description="CNH" evidence="6">
    <location>
        <begin position="1354"/>
        <end position="1664"/>
    </location>
</feature>
<dbReference type="GeneID" id="95986699"/>
<dbReference type="SMART" id="SM00325">
    <property type="entry name" value="RhoGEF"/>
    <property type="match status" value="2"/>
</dbReference>
<dbReference type="PANTHER" id="PTHR46572">
    <property type="entry name" value="RHO1 GDP-GTP EXCHANGE PROTEIN 1-RELATED"/>
    <property type="match status" value="1"/>
</dbReference>